<gene>
    <name evidence="1" type="ORF">Y1Q_0009591</name>
</gene>
<accession>A0A151NUZ1</accession>
<protein>
    <submittedName>
        <fullName evidence="1">Uncharacterized protein</fullName>
    </submittedName>
</protein>
<proteinExistence type="predicted"/>
<evidence type="ECO:0000313" key="1">
    <source>
        <dbReference type="EMBL" id="KYO40574.1"/>
    </source>
</evidence>
<sequence>MTGRVLCTQTSELNTVPEEDFPLASHVCSFATQLHHGPIAHPPGPRSGEELLQCMLQTTHQDILIVVDPGALLGVHLKTIREKSSIDSPPFQRCHGRLHRSAPAVERTWECGM</sequence>
<reference evidence="1 2" key="1">
    <citation type="journal article" date="2012" name="Genome Biol.">
        <title>Sequencing three crocodilian genomes to illuminate the evolution of archosaurs and amniotes.</title>
        <authorList>
            <person name="St John J.A."/>
            <person name="Braun E.L."/>
            <person name="Isberg S.R."/>
            <person name="Miles L.G."/>
            <person name="Chong A.Y."/>
            <person name="Gongora J."/>
            <person name="Dalzell P."/>
            <person name="Moran C."/>
            <person name="Bed'hom B."/>
            <person name="Abzhanov A."/>
            <person name="Burgess S.C."/>
            <person name="Cooksey A.M."/>
            <person name="Castoe T.A."/>
            <person name="Crawford N.G."/>
            <person name="Densmore L.D."/>
            <person name="Drew J.C."/>
            <person name="Edwards S.V."/>
            <person name="Faircloth B.C."/>
            <person name="Fujita M.K."/>
            <person name="Greenwold M.J."/>
            <person name="Hoffmann F.G."/>
            <person name="Howard J.M."/>
            <person name="Iguchi T."/>
            <person name="Janes D.E."/>
            <person name="Khan S.Y."/>
            <person name="Kohno S."/>
            <person name="de Koning A.J."/>
            <person name="Lance S.L."/>
            <person name="McCarthy F.M."/>
            <person name="McCormack J.E."/>
            <person name="Merchant M.E."/>
            <person name="Peterson D.G."/>
            <person name="Pollock D.D."/>
            <person name="Pourmand N."/>
            <person name="Raney B.J."/>
            <person name="Roessler K.A."/>
            <person name="Sanford J.R."/>
            <person name="Sawyer R.H."/>
            <person name="Schmidt C.J."/>
            <person name="Triplett E.W."/>
            <person name="Tuberville T.D."/>
            <person name="Venegas-Anaya M."/>
            <person name="Howard J.T."/>
            <person name="Jarvis E.D."/>
            <person name="Guillette L.J.Jr."/>
            <person name="Glenn T.C."/>
            <person name="Green R.E."/>
            <person name="Ray D.A."/>
        </authorList>
    </citation>
    <scope>NUCLEOTIDE SEQUENCE [LARGE SCALE GENOMIC DNA]</scope>
    <source>
        <strain evidence="1">KSC_2009_1</strain>
    </source>
</reference>
<dbReference type="AlphaFoldDB" id="A0A151NUZ1"/>
<comment type="caution">
    <text evidence="1">The sequence shown here is derived from an EMBL/GenBank/DDBJ whole genome shotgun (WGS) entry which is preliminary data.</text>
</comment>
<name>A0A151NUZ1_ALLMI</name>
<dbReference type="EMBL" id="AKHW03001922">
    <property type="protein sequence ID" value="KYO40574.1"/>
    <property type="molecule type" value="Genomic_DNA"/>
</dbReference>
<evidence type="ECO:0000313" key="2">
    <source>
        <dbReference type="Proteomes" id="UP000050525"/>
    </source>
</evidence>
<dbReference type="Proteomes" id="UP000050525">
    <property type="component" value="Unassembled WGS sequence"/>
</dbReference>
<keyword evidence="2" id="KW-1185">Reference proteome</keyword>
<organism evidence="1 2">
    <name type="scientific">Alligator mississippiensis</name>
    <name type="common">American alligator</name>
    <dbReference type="NCBI Taxonomy" id="8496"/>
    <lineage>
        <taxon>Eukaryota</taxon>
        <taxon>Metazoa</taxon>
        <taxon>Chordata</taxon>
        <taxon>Craniata</taxon>
        <taxon>Vertebrata</taxon>
        <taxon>Euteleostomi</taxon>
        <taxon>Archelosauria</taxon>
        <taxon>Archosauria</taxon>
        <taxon>Crocodylia</taxon>
        <taxon>Alligatoridae</taxon>
        <taxon>Alligatorinae</taxon>
        <taxon>Alligator</taxon>
    </lineage>
</organism>